<protein>
    <submittedName>
        <fullName evidence="2">Uncharacterized protein</fullName>
    </submittedName>
</protein>
<feature type="transmembrane region" description="Helical" evidence="1">
    <location>
        <begin position="65"/>
        <end position="86"/>
    </location>
</feature>
<reference evidence="2" key="1">
    <citation type="submission" date="2020-04" db="EMBL/GenBank/DDBJ databases">
        <authorList>
            <person name="Zhang T."/>
        </authorList>
    </citation>
    <scope>NUCLEOTIDE SEQUENCE</scope>
    <source>
        <strain evidence="2">HKST-UBA02</strain>
    </source>
</reference>
<feature type="non-terminal residue" evidence="2">
    <location>
        <position position="103"/>
    </location>
</feature>
<feature type="transmembrane region" description="Helical" evidence="1">
    <location>
        <begin position="12"/>
        <end position="32"/>
    </location>
</feature>
<evidence type="ECO:0000256" key="1">
    <source>
        <dbReference type="SAM" id="Phobius"/>
    </source>
</evidence>
<comment type="caution">
    <text evidence="2">The sequence shown here is derived from an EMBL/GenBank/DDBJ whole genome shotgun (WGS) entry which is preliminary data.</text>
</comment>
<gene>
    <name evidence="2" type="ORF">KC573_01570</name>
</gene>
<dbReference type="EMBL" id="JAGQKY010000050">
    <property type="protein sequence ID" value="MCA9397492.1"/>
    <property type="molecule type" value="Genomic_DNA"/>
</dbReference>
<sequence length="103" mass="12198">MLILKRIKNITLTKEFFLVFVYTIIGALFRLYHLDWGAYYFHPDEHNIVYGISQMKFPETMHPDFFVYGTFPAYVIYFASIILEVVTTGITDWHIDPQQSIIL</sequence>
<evidence type="ECO:0000313" key="2">
    <source>
        <dbReference type="EMBL" id="MCA9397492.1"/>
    </source>
</evidence>
<proteinExistence type="predicted"/>
<reference evidence="2" key="2">
    <citation type="journal article" date="2021" name="Microbiome">
        <title>Successional dynamics and alternative stable states in a saline activated sludge microbial community over 9 years.</title>
        <authorList>
            <person name="Wang Y."/>
            <person name="Ye J."/>
            <person name="Ju F."/>
            <person name="Liu L."/>
            <person name="Boyd J.A."/>
            <person name="Deng Y."/>
            <person name="Parks D.H."/>
            <person name="Jiang X."/>
            <person name="Yin X."/>
            <person name="Woodcroft B.J."/>
            <person name="Tyson G.W."/>
            <person name="Hugenholtz P."/>
            <person name="Polz M.F."/>
            <person name="Zhang T."/>
        </authorList>
    </citation>
    <scope>NUCLEOTIDE SEQUENCE</scope>
    <source>
        <strain evidence="2">HKST-UBA02</strain>
    </source>
</reference>
<keyword evidence="1" id="KW-0812">Transmembrane</keyword>
<keyword evidence="1" id="KW-0472">Membrane</keyword>
<accession>A0A955LVV7</accession>
<dbReference type="Proteomes" id="UP000699691">
    <property type="component" value="Unassembled WGS sequence"/>
</dbReference>
<organism evidence="2 3">
    <name type="scientific">candidate division WWE3 bacterium</name>
    <dbReference type="NCBI Taxonomy" id="2053526"/>
    <lineage>
        <taxon>Bacteria</taxon>
        <taxon>Katanobacteria</taxon>
    </lineage>
</organism>
<dbReference type="AlphaFoldDB" id="A0A955LVV7"/>
<evidence type="ECO:0000313" key="3">
    <source>
        <dbReference type="Proteomes" id="UP000699691"/>
    </source>
</evidence>
<name>A0A955LVV7_UNCKA</name>
<keyword evidence="1" id="KW-1133">Transmembrane helix</keyword>